<dbReference type="AlphaFoldDB" id="A0A8H7DIR1"/>
<feature type="transmembrane region" description="Helical" evidence="2">
    <location>
        <begin position="146"/>
        <end position="169"/>
    </location>
</feature>
<evidence type="ECO:0000256" key="1">
    <source>
        <dbReference type="SAM" id="MobiDB-lite"/>
    </source>
</evidence>
<protein>
    <submittedName>
        <fullName evidence="3">Uncharacterized protein</fullName>
    </submittedName>
</protein>
<keyword evidence="2" id="KW-1133">Transmembrane helix</keyword>
<feature type="transmembrane region" description="Helical" evidence="2">
    <location>
        <begin position="116"/>
        <end position="134"/>
    </location>
</feature>
<gene>
    <name evidence="3" type="ORF">MSAN_00488100</name>
</gene>
<sequence>MSIAPQDPWLERSRLDGMTLDGFTYGIFFLLTIQAGMAVYNGAQTTRTKLSKWRARGLMAYIVVTFLLGTVGFAANARYTEDIWINFRGTPDWDPVFLITNEFDFWYNRLAVDTNLVMVWLMNLLLLYRCFVIWNYNRWVVTLMTCVYLTVIGLTTATMVSASNSAVFFNLDAQMAFLVMSCTFNLLFTTLVSVRLLSMRNQIKSLLGPEHALTYTSVTATLVESASLYFVFDVLFVITFSIHSNVENLILLENCLIQGIAQLLIIKRVAQGNEIDSAIATHVASTKIHFRAPVTANVPSSTNDVSDAEDAIAISVPMAERSKSESASGVTSDLSRDRSTKDDSLVFKSPV</sequence>
<proteinExistence type="predicted"/>
<keyword evidence="2" id="KW-0812">Transmembrane</keyword>
<feature type="transmembrane region" description="Helical" evidence="2">
    <location>
        <begin position="55"/>
        <end position="75"/>
    </location>
</feature>
<reference evidence="3" key="1">
    <citation type="submission" date="2020-05" db="EMBL/GenBank/DDBJ databases">
        <title>Mycena genomes resolve the evolution of fungal bioluminescence.</title>
        <authorList>
            <person name="Tsai I.J."/>
        </authorList>
    </citation>
    <scope>NUCLEOTIDE SEQUENCE</scope>
    <source>
        <strain evidence="3">160909Yilan</strain>
    </source>
</reference>
<evidence type="ECO:0000313" key="3">
    <source>
        <dbReference type="EMBL" id="KAF7372821.1"/>
    </source>
</evidence>
<name>A0A8H7DIR1_9AGAR</name>
<feature type="transmembrane region" description="Helical" evidence="2">
    <location>
        <begin position="175"/>
        <end position="197"/>
    </location>
</feature>
<feature type="compositionally biased region" description="Basic and acidic residues" evidence="1">
    <location>
        <begin position="334"/>
        <end position="345"/>
    </location>
</feature>
<organism evidence="3 4">
    <name type="scientific">Mycena sanguinolenta</name>
    <dbReference type="NCBI Taxonomy" id="230812"/>
    <lineage>
        <taxon>Eukaryota</taxon>
        <taxon>Fungi</taxon>
        <taxon>Dikarya</taxon>
        <taxon>Basidiomycota</taxon>
        <taxon>Agaricomycotina</taxon>
        <taxon>Agaricomycetes</taxon>
        <taxon>Agaricomycetidae</taxon>
        <taxon>Agaricales</taxon>
        <taxon>Marasmiineae</taxon>
        <taxon>Mycenaceae</taxon>
        <taxon>Mycena</taxon>
    </lineage>
</organism>
<dbReference type="OrthoDB" id="2905268at2759"/>
<keyword evidence="2" id="KW-0472">Membrane</keyword>
<dbReference type="Proteomes" id="UP000623467">
    <property type="component" value="Unassembled WGS sequence"/>
</dbReference>
<comment type="caution">
    <text evidence="3">The sequence shown here is derived from an EMBL/GenBank/DDBJ whole genome shotgun (WGS) entry which is preliminary data.</text>
</comment>
<dbReference type="EMBL" id="JACAZH010000003">
    <property type="protein sequence ID" value="KAF7372821.1"/>
    <property type="molecule type" value="Genomic_DNA"/>
</dbReference>
<keyword evidence="4" id="KW-1185">Reference proteome</keyword>
<accession>A0A8H7DIR1</accession>
<evidence type="ECO:0000313" key="4">
    <source>
        <dbReference type="Proteomes" id="UP000623467"/>
    </source>
</evidence>
<feature type="region of interest" description="Disordered" evidence="1">
    <location>
        <begin position="316"/>
        <end position="351"/>
    </location>
</feature>
<evidence type="ECO:0000256" key="2">
    <source>
        <dbReference type="SAM" id="Phobius"/>
    </source>
</evidence>
<feature type="transmembrane region" description="Helical" evidence="2">
    <location>
        <begin position="23"/>
        <end position="43"/>
    </location>
</feature>